<dbReference type="AlphaFoldDB" id="A0A437GYH6"/>
<organism evidence="2 3">
    <name type="scientific">Croceicoccus ponticola</name>
    <dbReference type="NCBI Taxonomy" id="2217664"/>
    <lineage>
        <taxon>Bacteria</taxon>
        <taxon>Pseudomonadati</taxon>
        <taxon>Pseudomonadota</taxon>
        <taxon>Alphaproteobacteria</taxon>
        <taxon>Sphingomonadales</taxon>
        <taxon>Erythrobacteraceae</taxon>
        <taxon>Croceicoccus</taxon>
    </lineage>
</organism>
<evidence type="ECO:0000259" key="1">
    <source>
        <dbReference type="PROSITE" id="PS51186"/>
    </source>
</evidence>
<comment type="caution">
    <text evidence="2">The sequence shown here is derived from an EMBL/GenBank/DDBJ whole genome shotgun (WGS) entry which is preliminary data.</text>
</comment>
<gene>
    <name evidence="2" type="ORF">EKN06_07295</name>
</gene>
<evidence type="ECO:0000313" key="3">
    <source>
        <dbReference type="Proteomes" id="UP000283003"/>
    </source>
</evidence>
<keyword evidence="3" id="KW-1185">Reference proteome</keyword>
<accession>A0A437GYH6</accession>
<dbReference type="PROSITE" id="PS51186">
    <property type="entry name" value="GNAT"/>
    <property type="match status" value="1"/>
</dbReference>
<dbReference type="RefSeq" id="WP_127612236.1">
    <property type="nucleotide sequence ID" value="NZ_RXOL01000002.1"/>
</dbReference>
<dbReference type="PANTHER" id="PTHR43792">
    <property type="entry name" value="GNAT FAMILY, PUTATIVE (AFU_ORTHOLOGUE AFUA_3G00765)-RELATED-RELATED"/>
    <property type="match status" value="1"/>
</dbReference>
<proteinExistence type="predicted"/>
<feature type="domain" description="N-acetyltransferase" evidence="1">
    <location>
        <begin position="11"/>
        <end position="173"/>
    </location>
</feature>
<dbReference type="Pfam" id="PF13302">
    <property type="entry name" value="Acetyltransf_3"/>
    <property type="match status" value="1"/>
</dbReference>
<keyword evidence="2" id="KW-0808">Transferase</keyword>
<sequence length="185" mass="20586">MADTVAETARLILRTWRESDFADWSAHLNTPEVRVHLGGVLSDDRAREVFTRLLATWDREGHGFLAIERKADGALIGSCGTGPIDTETAPPELRGGYEVGYSLRADARGQGHATEAATAIVEMIFERFDQPVAYAQTSQANRGSWRVMQRLGMTRRADLDYDDPAYEAEENPTMVWSLAREDRAA</sequence>
<dbReference type="InterPro" id="IPR051531">
    <property type="entry name" value="N-acetyltransferase"/>
</dbReference>
<dbReference type="InterPro" id="IPR016181">
    <property type="entry name" value="Acyl_CoA_acyltransferase"/>
</dbReference>
<dbReference type="OrthoDB" id="6293260at2"/>
<dbReference type="EMBL" id="RXOL01000002">
    <property type="protein sequence ID" value="RVQ67727.1"/>
    <property type="molecule type" value="Genomic_DNA"/>
</dbReference>
<dbReference type="InterPro" id="IPR000182">
    <property type="entry name" value="GNAT_dom"/>
</dbReference>
<protein>
    <submittedName>
        <fullName evidence="2">N-acetyltransferase</fullName>
    </submittedName>
</protein>
<reference evidence="2 3" key="1">
    <citation type="submission" date="2018-12" db="EMBL/GenBank/DDBJ databases">
        <title>Croceicoccus ponticola sp. nov., a lipolytic bacterium isolated from seawater.</title>
        <authorList>
            <person name="Yoon J.-H."/>
        </authorList>
    </citation>
    <scope>NUCLEOTIDE SEQUENCE [LARGE SCALE GENOMIC DNA]</scope>
    <source>
        <strain evidence="2 3">GM-16</strain>
    </source>
</reference>
<dbReference type="GO" id="GO:0016747">
    <property type="term" value="F:acyltransferase activity, transferring groups other than amino-acyl groups"/>
    <property type="evidence" value="ECO:0007669"/>
    <property type="project" value="InterPro"/>
</dbReference>
<evidence type="ECO:0000313" key="2">
    <source>
        <dbReference type="EMBL" id="RVQ67727.1"/>
    </source>
</evidence>
<dbReference type="SUPFAM" id="SSF55729">
    <property type="entry name" value="Acyl-CoA N-acyltransferases (Nat)"/>
    <property type="match status" value="1"/>
</dbReference>
<dbReference type="Gene3D" id="3.40.630.30">
    <property type="match status" value="1"/>
</dbReference>
<dbReference type="PANTHER" id="PTHR43792:SF1">
    <property type="entry name" value="N-ACETYLTRANSFERASE DOMAIN-CONTAINING PROTEIN"/>
    <property type="match status" value="1"/>
</dbReference>
<name>A0A437GYH6_9SPHN</name>
<dbReference type="Proteomes" id="UP000283003">
    <property type="component" value="Unassembled WGS sequence"/>
</dbReference>